<evidence type="ECO:0000256" key="2">
    <source>
        <dbReference type="ARBA" id="ARBA00022741"/>
    </source>
</evidence>
<dbReference type="GO" id="GO:0015833">
    <property type="term" value="P:peptide transport"/>
    <property type="evidence" value="ECO:0007669"/>
    <property type="project" value="InterPro"/>
</dbReference>
<dbReference type="Pfam" id="PF08352">
    <property type="entry name" value="oligo_HPY"/>
    <property type="match status" value="1"/>
</dbReference>
<dbReference type="EMBL" id="CP070496">
    <property type="protein sequence ID" value="QSB06470.1"/>
    <property type="molecule type" value="Genomic_DNA"/>
</dbReference>
<keyword evidence="3" id="KW-0067">ATP-binding</keyword>
<sequence>MQGPDSGNRFAERSRGQDRIRPTQGYPGSPPDLAKRPTGCPFEPRCGHAFDDCAKTVPALGSTVFADREPHRSVACFQHGRDHKSIPDILTAQ</sequence>
<dbReference type="RefSeq" id="WP_213172481.1">
    <property type="nucleotide sequence ID" value="NZ_CP070496.1"/>
</dbReference>
<proteinExistence type="predicted"/>
<dbReference type="GO" id="GO:0005524">
    <property type="term" value="F:ATP binding"/>
    <property type="evidence" value="ECO:0007669"/>
    <property type="project" value="UniProtKB-KW"/>
</dbReference>
<feature type="compositionally biased region" description="Basic and acidic residues" evidence="4">
    <location>
        <begin position="10"/>
        <end position="21"/>
    </location>
</feature>
<evidence type="ECO:0000256" key="4">
    <source>
        <dbReference type="SAM" id="MobiDB-lite"/>
    </source>
</evidence>
<keyword evidence="1" id="KW-0813">Transport</keyword>
<feature type="domain" description="Oligopeptide/dipeptide ABC transporter C-terminal" evidence="5">
    <location>
        <begin position="22"/>
        <end position="53"/>
    </location>
</feature>
<feature type="region of interest" description="Disordered" evidence="4">
    <location>
        <begin position="1"/>
        <end position="38"/>
    </location>
</feature>
<evidence type="ECO:0000256" key="1">
    <source>
        <dbReference type="ARBA" id="ARBA00022448"/>
    </source>
</evidence>
<reference evidence="6" key="1">
    <citation type="submission" date="2021-02" db="EMBL/GenBank/DDBJ databases">
        <title>Natronoglycomyces albus gen. nov., sp. nov, a haloalkaliphilic actinobacterium from a soda solonchak soil.</title>
        <authorList>
            <person name="Sorokin D.Y."/>
            <person name="Khijniak T.V."/>
            <person name="Zakharycheva A.P."/>
            <person name="Boueva O.V."/>
            <person name="Ariskina E.V."/>
            <person name="Hahnke R.L."/>
            <person name="Bunk B."/>
            <person name="Sproer C."/>
            <person name="Schumann P."/>
            <person name="Evtushenko L.I."/>
            <person name="Kublanov I.V."/>
        </authorList>
    </citation>
    <scope>NUCLEOTIDE SEQUENCE</scope>
    <source>
        <strain evidence="6">DSM 106290</strain>
    </source>
</reference>
<evidence type="ECO:0000313" key="6">
    <source>
        <dbReference type="EMBL" id="QSB06470.1"/>
    </source>
</evidence>
<protein>
    <recommendedName>
        <fullName evidence="5">Oligopeptide/dipeptide ABC transporter C-terminal domain-containing protein</fullName>
    </recommendedName>
</protein>
<dbReference type="KEGG" id="nav:JQS30_06095"/>
<name>A0A895XW68_9ACTN</name>
<evidence type="ECO:0000259" key="5">
    <source>
        <dbReference type="Pfam" id="PF08352"/>
    </source>
</evidence>
<keyword evidence="7" id="KW-1185">Reference proteome</keyword>
<evidence type="ECO:0000313" key="7">
    <source>
        <dbReference type="Proteomes" id="UP000662939"/>
    </source>
</evidence>
<keyword evidence="2" id="KW-0547">Nucleotide-binding</keyword>
<dbReference type="AlphaFoldDB" id="A0A895XW68"/>
<organism evidence="6 7">
    <name type="scientific">Natronoglycomyces albus</name>
    <dbReference type="NCBI Taxonomy" id="2811108"/>
    <lineage>
        <taxon>Bacteria</taxon>
        <taxon>Bacillati</taxon>
        <taxon>Actinomycetota</taxon>
        <taxon>Actinomycetes</taxon>
        <taxon>Glycomycetales</taxon>
        <taxon>Glycomycetaceae</taxon>
        <taxon>Natronoglycomyces</taxon>
    </lineage>
</organism>
<accession>A0A895XW68</accession>
<dbReference type="InterPro" id="IPR013563">
    <property type="entry name" value="Oligopep_ABC_C"/>
</dbReference>
<gene>
    <name evidence="6" type="ORF">JQS30_06095</name>
</gene>
<dbReference type="Proteomes" id="UP000662939">
    <property type="component" value="Chromosome"/>
</dbReference>
<evidence type="ECO:0000256" key="3">
    <source>
        <dbReference type="ARBA" id="ARBA00022840"/>
    </source>
</evidence>